<reference evidence="1 2" key="1">
    <citation type="submission" date="2018-04" db="EMBL/GenBank/DDBJ databases">
        <title>Genomic Encyclopedia of Type Strains, Phase III (KMG-III): the genomes of soil and plant-associated and newly described type strains.</title>
        <authorList>
            <person name="Whitman W."/>
        </authorList>
    </citation>
    <scope>NUCLEOTIDE SEQUENCE [LARGE SCALE GENOMIC DNA]</scope>
    <source>
        <strain evidence="1 2">MA101b</strain>
    </source>
</reference>
<protein>
    <submittedName>
        <fullName evidence="1">Replication initiator protein A</fullName>
    </submittedName>
</protein>
<name>A0A2T5GH84_9SPHN</name>
<dbReference type="RefSeq" id="WP_107959562.1">
    <property type="nucleotide sequence ID" value="NZ_QAOG01000007.1"/>
</dbReference>
<proteinExistence type="predicted"/>
<dbReference type="AlphaFoldDB" id="A0A2T5GH84"/>
<dbReference type="EMBL" id="QAOG01000007">
    <property type="protein sequence ID" value="PTQ58690.1"/>
    <property type="molecule type" value="Genomic_DNA"/>
</dbReference>
<sequence>MDSREIALTQGKLFDYLDSPLHGKVRGEQSIMDFPLFSLAKRPQMEAMTYEMDGVKIEIKPSSSGIATMWDKEVLIYVLSLMVQQIGRTGGEVQNVFTFNAHDFFRATGVGRPSKRDYDRFIEALGRLQGTQIRTNIKTGTVGTKGFFSWFAEAQATTRETASGVDQLMPVRVQLCDWLVRAVSRDSRIYDYHNDYFRLGSIERRLYELAHCYCRDEEYEMPLEMLGAKIGSTSPLRTLKSQLKKIAAENKMPSYSIEVREVVPEVPARDKLGRRVGKPETVVVMRPKDRSTGVRATLAA</sequence>
<accession>A0A2T5GH84</accession>
<keyword evidence="2" id="KW-1185">Reference proteome</keyword>
<dbReference type="InterPro" id="IPR018777">
    <property type="entry name" value="Replication_initiator_prot_A"/>
</dbReference>
<dbReference type="Pfam" id="PF10134">
    <property type="entry name" value="RPA"/>
    <property type="match status" value="1"/>
</dbReference>
<gene>
    <name evidence="1" type="ORF">C8J26_3559</name>
</gene>
<evidence type="ECO:0000313" key="1">
    <source>
        <dbReference type="EMBL" id="PTQ58690.1"/>
    </source>
</evidence>
<evidence type="ECO:0000313" key="2">
    <source>
        <dbReference type="Proteomes" id="UP000244189"/>
    </source>
</evidence>
<comment type="caution">
    <text evidence="1">The sequence shown here is derived from an EMBL/GenBank/DDBJ whole genome shotgun (WGS) entry which is preliminary data.</text>
</comment>
<dbReference type="Proteomes" id="UP000244189">
    <property type="component" value="Unassembled WGS sequence"/>
</dbReference>
<organism evidence="1 2">
    <name type="scientific">Sphingomonas aurantiaca</name>
    <dbReference type="NCBI Taxonomy" id="185949"/>
    <lineage>
        <taxon>Bacteria</taxon>
        <taxon>Pseudomonadati</taxon>
        <taxon>Pseudomonadota</taxon>
        <taxon>Alphaproteobacteria</taxon>
        <taxon>Sphingomonadales</taxon>
        <taxon>Sphingomonadaceae</taxon>
        <taxon>Sphingomonas</taxon>
    </lineage>
</organism>